<dbReference type="Gene3D" id="4.10.320.30">
    <property type="match status" value="1"/>
</dbReference>
<dbReference type="GO" id="GO:0008270">
    <property type="term" value="F:zinc ion binding"/>
    <property type="evidence" value="ECO:0007669"/>
    <property type="project" value="UniProtKB-KW"/>
</dbReference>
<reference evidence="17" key="2">
    <citation type="submission" date="2021-08" db="EMBL/GenBank/DDBJ databases">
        <authorList>
            <person name="Eriksson T."/>
        </authorList>
    </citation>
    <scope>NUCLEOTIDE SEQUENCE</scope>
    <source>
        <strain evidence="17">Stoneville</strain>
        <tissue evidence="17">Whole head</tissue>
    </source>
</reference>
<dbReference type="Pfam" id="PF02820">
    <property type="entry name" value="MBT"/>
    <property type="match status" value="3"/>
</dbReference>
<dbReference type="Gene3D" id="3.40.50.410">
    <property type="entry name" value="von Willebrand factor, type A domain"/>
    <property type="match status" value="1"/>
</dbReference>
<dbReference type="SMART" id="SM00327">
    <property type="entry name" value="VWA"/>
    <property type="match status" value="1"/>
</dbReference>
<feature type="repeat" description="MBT" evidence="13">
    <location>
        <begin position="530"/>
        <end position="628"/>
    </location>
</feature>
<dbReference type="GO" id="GO:0042393">
    <property type="term" value="F:histone binding"/>
    <property type="evidence" value="ECO:0007669"/>
    <property type="project" value="TreeGrafter"/>
</dbReference>
<dbReference type="GO" id="GO:0045892">
    <property type="term" value="P:negative regulation of DNA-templated transcription"/>
    <property type="evidence" value="ECO:0007669"/>
    <property type="project" value="TreeGrafter"/>
</dbReference>
<dbReference type="InterPro" id="IPR036465">
    <property type="entry name" value="vWFA_dom_sf"/>
</dbReference>
<dbReference type="PROSITE" id="PS50234">
    <property type="entry name" value="VWFA"/>
    <property type="match status" value="1"/>
</dbReference>
<dbReference type="PANTHER" id="PTHR12247:SF131">
    <property type="entry name" value="LD05287P"/>
    <property type="match status" value="1"/>
</dbReference>
<evidence type="ECO:0000313" key="18">
    <source>
        <dbReference type="Proteomes" id="UP000719412"/>
    </source>
</evidence>
<gene>
    <name evidence="17" type="ORF">GEV33_007520</name>
</gene>
<dbReference type="InterPro" id="IPR002035">
    <property type="entry name" value="VWF_A"/>
</dbReference>
<dbReference type="PROSITE" id="PS50105">
    <property type="entry name" value="SAM_DOMAIN"/>
    <property type="match status" value="1"/>
</dbReference>
<dbReference type="GO" id="GO:0006325">
    <property type="term" value="P:chromatin organization"/>
    <property type="evidence" value="ECO:0007669"/>
    <property type="project" value="UniProtKB-KW"/>
</dbReference>
<dbReference type="NCBIfam" id="TIGR00622">
    <property type="entry name" value="ssl1"/>
    <property type="match status" value="1"/>
</dbReference>
<comment type="similarity">
    <text evidence="2">Belongs to the GTF2H2 family.</text>
</comment>
<evidence type="ECO:0000256" key="2">
    <source>
        <dbReference type="ARBA" id="ARBA00006092"/>
    </source>
</evidence>
<dbReference type="InterPro" id="IPR050548">
    <property type="entry name" value="PcG_chromatin_remod_factors"/>
</dbReference>
<dbReference type="InterPro" id="IPR002515">
    <property type="entry name" value="Znf_C2H2C"/>
</dbReference>
<evidence type="ECO:0000313" key="17">
    <source>
        <dbReference type="EMBL" id="KAH0815273.1"/>
    </source>
</evidence>
<dbReference type="EMBL" id="JABDTM020023306">
    <property type="protein sequence ID" value="KAH0815273.1"/>
    <property type="molecule type" value="Genomic_DNA"/>
</dbReference>
<dbReference type="CDD" id="cd20101">
    <property type="entry name" value="MBT_L3MBTL1-like_rpt1"/>
    <property type="match status" value="1"/>
</dbReference>
<feature type="region of interest" description="Disordered" evidence="14">
    <location>
        <begin position="472"/>
        <end position="518"/>
    </location>
</feature>
<dbReference type="SUPFAM" id="SSF103637">
    <property type="entry name" value="CCHHC domain"/>
    <property type="match status" value="1"/>
</dbReference>
<keyword evidence="9" id="KW-0805">Transcription regulation</keyword>
<keyword evidence="4" id="KW-0677">Repeat</keyword>
<accession>A0A8J6LCZ0</accession>
<dbReference type="InterPro" id="IPR004092">
    <property type="entry name" value="Mbt"/>
</dbReference>
<protein>
    <submittedName>
        <fullName evidence="17">Uncharacterized protein</fullName>
    </submittedName>
</protein>
<keyword evidence="5" id="KW-0227">DNA damage</keyword>
<evidence type="ECO:0000256" key="5">
    <source>
        <dbReference type="ARBA" id="ARBA00022763"/>
    </source>
</evidence>
<keyword evidence="18" id="KW-1185">Reference proteome</keyword>
<feature type="compositionally biased region" description="Basic residues" evidence="14">
    <location>
        <begin position="484"/>
        <end position="494"/>
    </location>
</feature>
<evidence type="ECO:0000256" key="13">
    <source>
        <dbReference type="PROSITE-ProRule" id="PRU00459"/>
    </source>
</evidence>
<comment type="caution">
    <text evidence="17">The sequence shown here is derived from an EMBL/GenBank/DDBJ whole genome shotgun (WGS) entry which is preliminary data.</text>
</comment>
<dbReference type="SMART" id="SM00561">
    <property type="entry name" value="MBT"/>
    <property type="match status" value="3"/>
</dbReference>
<dbReference type="InterPro" id="IPR036060">
    <property type="entry name" value="Znf_C2H2C_sf"/>
</dbReference>
<evidence type="ECO:0000256" key="6">
    <source>
        <dbReference type="ARBA" id="ARBA00022771"/>
    </source>
</evidence>
<dbReference type="Proteomes" id="UP000719412">
    <property type="component" value="Unassembled WGS sequence"/>
</dbReference>
<dbReference type="CDD" id="cd20103">
    <property type="entry name" value="MBT_L3MBTL1-like_rpt3"/>
    <property type="match status" value="1"/>
</dbReference>
<keyword evidence="11" id="KW-0234">DNA repair</keyword>
<evidence type="ECO:0000256" key="4">
    <source>
        <dbReference type="ARBA" id="ARBA00022737"/>
    </source>
</evidence>
<feature type="domain" description="VWFA" evidence="16">
    <location>
        <begin position="1108"/>
        <end position="1284"/>
    </location>
</feature>
<evidence type="ECO:0000256" key="9">
    <source>
        <dbReference type="ARBA" id="ARBA00023015"/>
    </source>
</evidence>
<evidence type="ECO:0000256" key="3">
    <source>
        <dbReference type="ARBA" id="ARBA00022723"/>
    </source>
</evidence>
<sequence>MLQMSSGGTESGELVQTELDTNTPDCQGAQSSILSTNPMKTQVLPLVYIQTPSKLPFTSITKTNMVNTVPQLQFATLPPNMNKNTSNRSISNQGVILTPVKNVAKAQQLVIHKPSNMQTVTLSGGSKIAGTYLTMIKPLTKIAEPKSEGGQKLMIAPMPNVIKNRLPVTVTTNTLQPKIAFMPLTLPSSNEVNNKMFNIKISDAQLQNELESGNREDGEEINRELVCDEIIDLDSPVKSEKEYELSILEDSNSKSESLSFSFDNSVEKRKEIVPKFPKHGISILKKNYQGDKVRPSNITNNNPLLDPDPVKLQKTERRRKSNFSYRKDYDDMEIIDSKDKYKLDSDITLTKLEVTDSFDKDHRKDDYLEIKVIKEKKTDINMNDDFDFQKILKWEEGIGSLPGSDLKFIVNEFNLIEYVTREEYDKIIEKRLAKVKVKNDFQEELRCVECGCYGLPSEFITLKYCSLDCQDSGNSKQLRDRDMKVKKKKKKGFPLKKMESDPISGSDDETSNENSQDKYSYPWTCSKKGFSWTKYLDHIKAKAAPVKLFKDAFPYTRNGFRPGMKLEGVDPQHPSYFCVLTVAEVCGYRLRLHFDGYPDNYDFWVNADSMDIFPAGWCEKHGHVLQAPPGYTSDNFNWMFYLKQTKSTAAPKHLFANRAGNAICPNGFRVGMKLEAVDRKNTSLVCVASVKDMMDNRILVHFDSWDDIYDYWADPTSPYIHPVGWCDQYGHNLTPPNDYPNPETFSWAKYLKETKSVAAPVRAFKQRPACGFKRGMRLECVDKRVPQLIRVATVDDVRDHQIRMHFDGWPDRYSYWVDDDNENIHPVGWCQKTGHPIETPLTPDDVYDFLECPTVGCRGMGHIQGPKFATHSDQKFCPYAEDNIDAERVLPDRLLTPDRLIEAVVPVSREPRDKLKPKLGRPPKYPRLETIKVELEEESTKKPKRKYKKRLKLNAEEEEISSKIRKIESFIEESKIEPAVKETWSKHSRFLEEYIEDVGDPSRWSENRVAEFVSTVPGCESSGEQFRKAEIDGEALLSLSQRDLIDVLNVKIGPAIKLYNIIILLRRKAIKEDDDGFLEASVADIIQRAKRKRQAQKQGNSKLGMMRHLFMILDCSDSMSNQDLKPTRLLCTIKLLENFIDEFFDQNPISQIGIIIMHNKRAEKISDLAGNSRKHVKAVNGLKHTSLVGEPSLQNSLEMALKALKLLPMHASREILVIMGSLTTCDPGDINTTISTLKLEGVRCSVIGLAAEVYVCRQLANQTGGLYNVILDDCHFKDLLFQQVDPPPAALTLESNLIKMGFPHQMSVEGTEEPLTMCMCHVDSADEGSKLNTGGYYCPQCYSKYCELPVECRACGLTLVSAPHLARSYHHLFPAANYDEIAYDKQTFICFGCQKNFNDSDKQVNLYQHWDRGKFI</sequence>
<dbReference type="Pfam" id="PF04056">
    <property type="entry name" value="Ssl1"/>
    <property type="match status" value="1"/>
</dbReference>
<dbReference type="FunFam" id="2.30.30.140:FF:000007">
    <property type="entry name" value="Lethal(3)malignant brain tumor-like protein 1"/>
    <property type="match status" value="2"/>
</dbReference>
<keyword evidence="12" id="KW-0539">Nucleus</keyword>
<keyword evidence="6" id="KW-0863">Zinc-finger</keyword>
<feature type="repeat" description="MBT" evidence="13">
    <location>
        <begin position="745"/>
        <end position="840"/>
    </location>
</feature>
<evidence type="ECO:0000256" key="11">
    <source>
        <dbReference type="ARBA" id="ARBA00023204"/>
    </source>
</evidence>
<dbReference type="Gene3D" id="1.10.150.50">
    <property type="entry name" value="Transcription Factor, Ets-1"/>
    <property type="match status" value="1"/>
</dbReference>
<dbReference type="PROSITE" id="PS51802">
    <property type="entry name" value="ZF_CCHHC"/>
    <property type="match status" value="1"/>
</dbReference>
<feature type="domain" description="SAM" evidence="15">
    <location>
        <begin position="1004"/>
        <end position="1068"/>
    </location>
</feature>
<name>A0A8J6LCZ0_TENMO</name>
<dbReference type="GO" id="GO:0003682">
    <property type="term" value="F:chromatin binding"/>
    <property type="evidence" value="ECO:0007669"/>
    <property type="project" value="TreeGrafter"/>
</dbReference>
<dbReference type="GO" id="GO:0006289">
    <property type="term" value="P:nucleotide-excision repair"/>
    <property type="evidence" value="ECO:0007669"/>
    <property type="project" value="InterPro"/>
</dbReference>
<keyword evidence="8" id="KW-0156">Chromatin regulator</keyword>
<dbReference type="PROSITE" id="PS51079">
    <property type="entry name" value="MBT"/>
    <property type="match status" value="3"/>
</dbReference>
<dbReference type="PANTHER" id="PTHR12247">
    <property type="entry name" value="POLYCOMB GROUP PROTEIN"/>
    <property type="match status" value="1"/>
</dbReference>
<feature type="repeat" description="MBT" evidence="13">
    <location>
        <begin position="636"/>
        <end position="736"/>
    </location>
</feature>
<evidence type="ECO:0000256" key="1">
    <source>
        <dbReference type="ARBA" id="ARBA00004123"/>
    </source>
</evidence>
<evidence type="ECO:0000256" key="10">
    <source>
        <dbReference type="ARBA" id="ARBA00023163"/>
    </source>
</evidence>
<dbReference type="CDD" id="cd20102">
    <property type="entry name" value="MBT_L3MBTL1-like_rpt2"/>
    <property type="match status" value="1"/>
</dbReference>
<evidence type="ECO:0000256" key="14">
    <source>
        <dbReference type="SAM" id="MobiDB-lite"/>
    </source>
</evidence>
<proteinExistence type="inferred from homology"/>
<evidence type="ECO:0000256" key="12">
    <source>
        <dbReference type="ARBA" id="ARBA00023242"/>
    </source>
</evidence>
<dbReference type="SMART" id="SM00454">
    <property type="entry name" value="SAM"/>
    <property type="match status" value="1"/>
</dbReference>
<keyword evidence="7" id="KW-0862">Zinc</keyword>
<evidence type="ECO:0000259" key="16">
    <source>
        <dbReference type="PROSITE" id="PS50234"/>
    </source>
</evidence>
<evidence type="ECO:0000256" key="8">
    <source>
        <dbReference type="ARBA" id="ARBA00022853"/>
    </source>
</evidence>
<dbReference type="SUPFAM" id="SSF53300">
    <property type="entry name" value="vWA-like"/>
    <property type="match status" value="1"/>
</dbReference>
<dbReference type="CDD" id="cd01453">
    <property type="entry name" value="vWA_transcription_factor_IIH_type"/>
    <property type="match status" value="1"/>
</dbReference>
<dbReference type="FunFam" id="3.40.50.410:FF:000015">
    <property type="entry name" value="General transcription factor IIH subunit 2"/>
    <property type="match status" value="1"/>
</dbReference>
<dbReference type="SUPFAM" id="SSF63748">
    <property type="entry name" value="Tudor/PWWP/MBT"/>
    <property type="match status" value="3"/>
</dbReference>
<dbReference type="InterPro" id="IPR007198">
    <property type="entry name" value="Ssl1-like"/>
</dbReference>
<dbReference type="InterPro" id="IPR013761">
    <property type="entry name" value="SAM/pointed_sf"/>
</dbReference>
<organism evidence="17 18">
    <name type="scientific">Tenebrio molitor</name>
    <name type="common">Yellow mealworm beetle</name>
    <dbReference type="NCBI Taxonomy" id="7067"/>
    <lineage>
        <taxon>Eukaryota</taxon>
        <taxon>Metazoa</taxon>
        <taxon>Ecdysozoa</taxon>
        <taxon>Arthropoda</taxon>
        <taxon>Hexapoda</taxon>
        <taxon>Insecta</taxon>
        <taxon>Pterygota</taxon>
        <taxon>Neoptera</taxon>
        <taxon>Endopterygota</taxon>
        <taxon>Coleoptera</taxon>
        <taxon>Polyphaga</taxon>
        <taxon>Cucujiformia</taxon>
        <taxon>Tenebrionidae</taxon>
        <taxon>Tenebrio</taxon>
    </lineage>
</organism>
<reference evidence="17" key="1">
    <citation type="journal article" date="2020" name="J Insects Food Feed">
        <title>The yellow mealworm (Tenebrio molitor) genome: a resource for the emerging insects as food and feed industry.</title>
        <authorList>
            <person name="Eriksson T."/>
            <person name="Andere A."/>
            <person name="Kelstrup H."/>
            <person name="Emery V."/>
            <person name="Picard C."/>
        </authorList>
    </citation>
    <scope>NUCLEOTIDE SEQUENCE</scope>
    <source>
        <strain evidence="17">Stoneville</strain>
        <tissue evidence="17">Whole head</tissue>
    </source>
</reference>
<keyword evidence="10" id="KW-0804">Transcription</keyword>
<keyword evidence="3" id="KW-0479">Metal-binding</keyword>
<dbReference type="GO" id="GO:0000439">
    <property type="term" value="C:transcription factor TFIIH core complex"/>
    <property type="evidence" value="ECO:0007669"/>
    <property type="project" value="InterPro"/>
</dbReference>
<dbReference type="Gene3D" id="2.30.30.140">
    <property type="match status" value="3"/>
</dbReference>
<dbReference type="InterPro" id="IPR012170">
    <property type="entry name" value="TFIIH_SSL1/p44"/>
</dbReference>
<evidence type="ECO:0000256" key="7">
    <source>
        <dbReference type="ARBA" id="ARBA00022833"/>
    </source>
</evidence>
<dbReference type="SUPFAM" id="SSF47769">
    <property type="entry name" value="SAM/Pointed domain"/>
    <property type="match status" value="1"/>
</dbReference>
<dbReference type="Pfam" id="PF01530">
    <property type="entry name" value="zf-C2HC"/>
    <property type="match status" value="1"/>
</dbReference>
<evidence type="ECO:0000259" key="15">
    <source>
        <dbReference type="PROSITE" id="PS50105"/>
    </source>
</evidence>
<dbReference type="InterPro" id="IPR001660">
    <property type="entry name" value="SAM"/>
</dbReference>
<dbReference type="GO" id="GO:0006351">
    <property type="term" value="P:DNA-templated transcription"/>
    <property type="evidence" value="ECO:0007669"/>
    <property type="project" value="InterPro"/>
</dbReference>
<comment type="subcellular location">
    <subcellularLocation>
        <location evidence="1">Nucleus</location>
    </subcellularLocation>
</comment>